<dbReference type="Pfam" id="PF03583">
    <property type="entry name" value="LIP"/>
    <property type="match status" value="1"/>
</dbReference>
<accession>A0A0A1V6R0</accession>
<dbReference type="EMBL" id="JELW01000002">
    <property type="protein sequence ID" value="EXV05263.1"/>
    <property type="molecule type" value="Genomic_DNA"/>
</dbReference>
<comment type="similarity">
    <text evidence="2">Belongs to the AB hydrolase superfamily. Lipase family.</text>
</comment>
<comment type="caution">
    <text evidence="3">The sequence shown here is derived from an EMBL/GenBank/DDBJ whole genome shotgun (WGS) entry which is preliminary data.</text>
</comment>
<dbReference type="Gene3D" id="1.10.260.130">
    <property type="match status" value="1"/>
</dbReference>
<dbReference type="SUPFAM" id="SSF53474">
    <property type="entry name" value="alpha/beta-Hydrolases"/>
    <property type="match status" value="1"/>
</dbReference>
<dbReference type="GO" id="GO:0004806">
    <property type="term" value="F:triacylglycerol lipase activity"/>
    <property type="evidence" value="ECO:0007669"/>
    <property type="project" value="UniProtKB-UniRule"/>
</dbReference>
<evidence type="ECO:0000256" key="1">
    <source>
        <dbReference type="ARBA" id="ARBA00022801"/>
    </source>
</evidence>
<dbReference type="Gene3D" id="3.40.50.1820">
    <property type="entry name" value="alpha/beta hydrolase"/>
    <property type="match status" value="1"/>
</dbReference>
<dbReference type="Proteomes" id="UP000030151">
    <property type="component" value="Unassembled WGS sequence"/>
</dbReference>
<feature type="signal peptide" evidence="2">
    <location>
        <begin position="1"/>
        <end position="20"/>
    </location>
</feature>
<gene>
    <name evidence="3" type="ORF">X797_002951</name>
</gene>
<dbReference type="AlphaFoldDB" id="A0A0A1V6R0"/>
<dbReference type="PANTHER" id="PTHR34853:SF5">
    <property type="entry name" value="LIP-DOMAIN-CONTAINING PROTEIN-RELATED"/>
    <property type="match status" value="1"/>
</dbReference>
<protein>
    <submittedName>
        <fullName evidence="3">Secretory lipase family protein</fullName>
    </submittedName>
</protein>
<organism evidence="3 4">
    <name type="scientific">Metarhizium robertsii</name>
    <dbReference type="NCBI Taxonomy" id="568076"/>
    <lineage>
        <taxon>Eukaryota</taxon>
        <taxon>Fungi</taxon>
        <taxon>Dikarya</taxon>
        <taxon>Ascomycota</taxon>
        <taxon>Pezizomycotina</taxon>
        <taxon>Sordariomycetes</taxon>
        <taxon>Hypocreomycetidae</taxon>
        <taxon>Hypocreales</taxon>
        <taxon>Clavicipitaceae</taxon>
        <taxon>Metarhizium</taxon>
    </lineage>
</organism>
<feature type="chain" id="PRO_5013435617" evidence="2">
    <location>
        <begin position="21"/>
        <end position="463"/>
    </location>
</feature>
<dbReference type="PANTHER" id="PTHR34853">
    <property type="match status" value="1"/>
</dbReference>
<reference evidence="3 4" key="1">
    <citation type="submission" date="2014-02" db="EMBL/GenBank/DDBJ databases">
        <title>The genome sequence of the entomopathogenic fungus Metarhizium robertsii ARSEF 2575.</title>
        <authorList>
            <person name="Giuliano Garisto Donzelli B."/>
            <person name="Roe B.A."/>
            <person name="Macmil S.L."/>
            <person name="Krasnoff S.B."/>
            <person name="Gibson D.M."/>
        </authorList>
    </citation>
    <scope>NUCLEOTIDE SEQUENCE [LARGE SCALE GENOMIC DNA]</scope>
    <source>
        <strain evidence="3 4">ARSEF 2575</strain>
    </source>
</reference>
<dbReference type="PIRSF" id="PIRSF029171">
    <property type="entry name" value="Esterase_LipA"/>
    <property type="match status" value="1"/>
</dbReference>
<dbReference type="OrthoDB" id="2373480at2759"/>
<keyword evidence="2" id="KW-0732">Signal</keyword>
<dbReference type="InterPro" id="IPR005152">
    <property type="entry name" value="Lipase_secreted"/>
</dbReference>
<sequence>MQFMFPLLTLAALALPLASAHPMSENKPRALPPSIDPFYRPPSGFESKAPGSILRQRRIAAAFFGFIPQPIEAYQLLYRTNAIDGSPIATVTTIFKPLHAKKDSFVSLQTAYDSTASICNPSYNYQLGALQTDIISSLEQIIMQAYLLSGYIVAAADYEGPDAAFLPGHLEGMGVLDGMRAVVNFRAKLGLSDNPKIVGTGYSGGAVATGWAAGLQSSYAPDLNVKGWVAGGTPANLTATFMNLDGTIFSGFLPAGLAGFLKPSAYGAQLQPVFDEILTPKGKRIIDISNKQCIVGNLLAFPQTSILSAEFQTLGPGLFEHPVVSDIMGKQVMGVYKNETPVAPVFLYHAPDDEIVPYHDAGILVDRWCGYGASVDFLTVAAGGHFTTEILGVPDAVRFTANAFDGKLAAGCSTRTSYNDTLNPIALGVQLEPVLASLLQMLANLGKKDASIKQDLTKLGRRS</sequence>
<evidence type="ECO:0000313" key="3">
    <source>
        <dbReference type="EMBL" id="EXV05263.1"/>
    </source>
</evidence>
<dbReference type="InterPro" id="IPR029058">
    <property type="entry name" value="AB_hydrolase_fold"/>
</dbReference>
<keyword evidence="1" id="KW-0378">Hydrolase</keyword>
<dbReference type="HOGENOM" id="CLU_029538_5_0_1"/>
<dbReference type="eggNOG" id="ENOG502SHJQ">
    <property type="taxonomic scope" value="Eukaryota"/>
</dbReference>
<evidence type="ECO:0000313" key="4">
    <source>
        <dbReference type="Proteomes" id="UP000030151"/>
    </source>
</evidence>
<proteinExistence type="inferred from homology"/>
<evidence type="ECO:0000256" key="2">
    <source>
        <dbReference type="PIRNR" id="PIRNR029171"/>
    </source>
</evidence>
<dbReference type="GO" id="GO:0016042">
    <property type="term" value="P:lipid catabolic process"/>
    <property type="evidence" value="ECO:0007669"/>
    <property type="project" value="UniProtKB-UniRule"/>
</dbReference>
<name>A0A0A1V6R0_9HYPO</name>